<gene>
    <name evidence="3" type="ORF">GCM10022244_29420</name>
</gene>
<comment type="caution">
    <text evidence="3">The sequence shown here is derived from an EMBL/GenBank/DDBJ whole genome shotgun (WGS) entry which is preliminary data.</text>
</comment>
<accession>A0ABP7MDK2</accession>
<keyword evidence="4" id="KW-1185">Reference proteome</keyword>
<name>A0ABP7MDK2_9ACTN</name>
<evidence type="ECO:0000313" key="3">
    <source>
        <dbReference type="EMBL" id="GAA3918306.1"/>
    </source>
</evidence>
<dbReference type="Gene3D" id="3.40.50.1390">
    <property type="entry name" value="Resolvase, N-terminal catalytic domain"/>
    <property type="match status" value="1"/>
</dbReference>
<feature type="region of interest" description="Disordered" evidence="1">
    <location>
        <begin position="56"/>
        <end position="101"/>
    </location>
</feature>
<dbReference type="InterPro" id="IPR036162">
    <property type="entry name" value="Resolvase-like_N_sf"/>
</dbReference>
<dbReference type="InterPro" id="IPR006119">
    <property type="entry name" value="Resolv_N"/>
</dbReference>
<sequence length="185" mass="19419">MPPRGRPVNLEMLVGPLPGIDDPSGPGRMLFGFFAAMAETERESIREATLEGLDSAACKGKHGGRPPVITDDLAAGDRSSEKAHPQGSQPGSRRYGKAAVPAVKAETAAEKGPGGVYRVRPRPVSGPSGRRWCGYCREPGSCAGPCLGPCGFRAVVERARAAFTSGRRGAGAAPWCRWWAAVHAL</sequence>
<dbReference type="Pfam" id="PF00239">
    <property type="entry name" value="Resolvase"/>
    <property type="match status" value="1"/>
</dbReference>
<reference evidence="4" key="1">
    <citation type="journal article" date="2019" name="Int. J. Syst. Evol. Microbiol.">
        <title>The Global Catalogue of Microorganisms (GCM) 10K type strain sequencing project: providing services to taxonomists for standard genome sequencing and annotation.</title>
        <authorList>
            <consortium name="The Broad Institute Genomics Platform"/>
            <consortium name="The Broad Institute Genome Sequencing Center for Infectious Disease"/>
            <person name="Wu L."/>
            <person name="Ma J."/>
        </authorList>
    </citation>
    <scope>NUCLEOTIDE SEQUENCE [LARGE SCALE GENOMIC DNA]</scope>
    <source>
        <strain evidence="4">JCM 16956</strain>
    </source>
</reference>
<evidence type="ECO:0000259" key="2">
    <source>
        <dbReference type="PROSITE" id="PS51736"/>
    </source>
</evidence>
<dbReference type="EMBL" id="BAABAJ010000008">
    <property type="protein sequence ID" value="GAA3918306.1"/>
    <property type="molecule type" value="Genomic_DNA"/>
</dbReference>
<proteinExistence type="predicted"/>
<protein>
    <recommendedName>
        <fullName evidence="2">Resolvase/invertase-type recombinase catalytic domain-containing protein</fullName>
    </recommendedName>
</protein>
<feature type="domain" description="Resolvase/invertase-type recombinase catalytic" evidence="2">
    <location>
        <begin position="1"/>
        <end position="60"/>
    </location>
</feature>
<evidence type="ECO:0000313" key="4">
    <source>
        <dbReference type="Proteomes" id="UP001501000"/>
    </source>
</evidence>
<dbReference type="SUPFAM" id="SSF53041">
    <property type="entry name" value="Resolvase-like"/>
    <property type="match status" value="1"/>
</dbReference>
<dbReference type="PROSITE" id="PS51736">
    <property type="entry name" value="RECOMBINASES_3"/>
    <property type="match status" value="1"/>
</dbReference>
<dbReference type="Proteomes" id="UP001501000">
    <property type="component" value="Unassembled WGS sequence"/>
</dbReference>
<evidence type="ECO:0000256" key="1">
    <source>
        <dbReference type="SAM" id="MobiDB-lite"/>
    </source>
</evidence>
<organism evidence="3 4">
    <name type="scientific">Streptomyces gulbargensis</name>
    <dbReference type="NCBI Taxonomy" id="364901"/>
    <lineage>
        <taxon>Bacteria</taxon>
        <taxon>Bacillati</taxon>
        <taxon>Actinomycetota</taxon>
        <taxon>Actinomycetes</taxon>
        <taxon>Kitasatosporales</taxon>
        <taxon>Streptomycetaceae</taxon>
        <taxon>Streptomyces</taxon>
    </lineage>
</organism>